<dbReference type="eggNOG" id="COG2035">
    <property type="taxonomic scope" value="Bacteria"/>
</dbReference>
<keyword evidence="1" id="KW-0472">Membrane</keyword>
<organism evidence="2 3">
    <name type="scientific">Borrelia duttonii (strain Ly)</name>
    <dbReference type="NCBI Taxonomy" id="412419"/>
    <lineage>
        <taxon>Bacteria</taxon>
        <taxon>Pseudomonadati</taxon>
        <taxon>Spirochaetota</taxon>
        <taxon>Spirochaetia</taxon>
        <taxon>Spirochaetales</taxon>
        <taxon>Borreliaceae</taxon>
        <taxon>Borrelia</taxon>
    </lineage>
</organism>
<evidence type="ECO:0000313" key="2">
    <source>
        <dbReference type="EMBL" id="ACH93687.1"/>
    </source>
</evidence>
<dbReference type="InterPro" id="IPR007163">
    <property type="entry name" value="VCA0040-like"/>
</dbReference>
<protein>
    <submittedName>
        <fullName evidence="2">Uncharacterized conserved protein</fullName>
    </submittedName>
</protein>
<proteinExistence type="predicted"/>
<evidence type="ECO:0000256" key="1">
    <source>
        <dbReference type="SAM" id="Phobius"/>
    </source>
</evidence>
<dbReference type="HOGENOM" id="CLU_055621_2_1_12"/>
<dbReference type="PANTHER" id="PTHR37308">
    <property type="entry name" value="INTEGRAL MEMBRANE PROTEIN"/>
    <property type="match status" value="1"/>
</dbReference>
<accession>B5RMV1</accession>
<dbReference type="AlphaFoldDB" id="B5RMV1"/>
<feature type="transmembrane region" description="Helical" evidence="1">
    <location>
        <begin position="157"/>
        <end position="182"/>
    </location>
</feature>
<feature type="transmembrane region" description="Helical" evidence="1">
    <location>
        <begin position="194"/>
        <end position="220"/>
    </location>
</feature>
<gene>
    <name evidence="2" type="ordered locus">BDU_764</name>
</gene>
<dbReference type="Pfam" id="PF04018">
    <property type="entry name" value="VCA0040-like"/>
    <property type="match status" value="1"/>
</dbReference>
<dbReference type="KEGG" id="bdu:BDU_764"/>
<feature type="transmembrane region" description="Helical" evidence="1">
    <location>
        <begin position="84"/>
        <end position="100"/>
    </location>
</feature>
<keyword evidence="3" id="KW-1185">Reference proteome</keyword>
<reference evidence="2 3" key="1">
    <citation type="journal article" date="2008" name="PLoS Genet.">
        <title>The genome of Borrelia recurrentis, the agent of deadly louse-borne relapsing fever, is a degraded subset of tick-borne Borrelia duttonii.</title>
        <authorList>
            <person name="Lescot M."/>
            <person name="Audic S."/>
            <person name="Robert C."/>
            <person name="Nguyen T.T."/>
            <person name="Blanc G."/>
            <person name="Cutler S.J."/>
            <person name="Wincker P."/>
            <person name="Couloux A."/>
            <person name="Claverie J.-M."/>
            <person name="Raoult D."/>
            <person name="Drancourt M."/>
        </authorList>
    </citation>
    <scope>NUCLEOTIDE SEQUENCE [LARGE SCALE GENOMIC DNA]</scope>
    <source>
        <strain evidence="2 3">Ly</strain>
    </source>
</reference>
<dbReference type="EMBL" id="CP000976">
    <property type="protein sequence ID" value="ACH93687.1"/>
    <property type="molecule type" value="Genomic_DNA"/>
</dbReference>
<dbReference type="RefSeq" id="WP_012538496.1">
    <property type="nucleotide sequence ID" value="NC_011229.1"/>
</dbReference>
<keyword evidence="1" id="KW-0812">Transmembrane</keyword>
<feature type="transmembrane region" description="Helical" evidence="1">
    <location>
        <begin position="262"/>
        <end position="280"/>
    </location>
</feature>
<dbReference type="STRING" id="412419.BDU_764"/>
<dbReference type="OrthoDB" id="9793746at2"/>
<dbReference type="Proteomes" id="UP000000611">
    <property type="component" value="Chromosome"/>
</dbReference>
<feature type="transmembrane region" description="Helical" evidence="1">
    <location>
        <begin position="7"/>
        <end position="31"/>
    </location>
</feature>
<feature type="transmembrane region" description="Helical" evidence="1">
    <location>
        <begin position="232"/>
        <end position="250"/>
    </location>
</feature>
<dbReference type="PANTHER" id="PTHR37308:SF1">
    <property type="entry name" value="POLYPRENYL-PHOSPHATE TRANSPORTER"/>
    <property type="match status" value="1"/>
</dbReference>
<evidence type="ECO:0000313" key="3">
    <source>
        <dbReference type="Proteomes" id="UP000000611"/>
    </source>
</evidence>
<sequence length="288" mass="31872">MGIYIKGLLIGIANIIPGISGGTIALITGIYYNIIYSSTNLVKLKRVKESITFLGKLSLGILTSTTIFAKILKKYILDNATKEMYLNIFFIGLILGSIFTLKKEINTNSTFNINTKINKYLLFISGLLTILFLLILKHHNVSLNLTTNQDKTSIQYYLLLACSGIIGGSAMILPGISGSLILLSLGTYKEIINIIAQIKIIPCIIFSTFTIIGIGITIIIIKKTIEKYLIDFLYLSIGLISGTIIQMTFLTTKLQIKLSLQIYVFSIILFIGGIYINNLLNNKNNPKI</sequence>
<keyword evidence="1" id="KW-1133">Transmembrane helix</keyword>
<feature type="transmembrane region" description="Helical" evidence="1">
    <location>
        <begin position="51"/>
        <end position="72"/>
    </location>
</feature>
<feature type="transmembrane region" description="Helical" evidence="1">
    <location>
        <begin position="120"/>
        <end position="136"/>
    </location>
</feature>
<name>B5RMV1_BORDL</name>